<protein>
    <recommendedName>
        <fullName evidence="3">Methyltransferase type 11</fullName>
    </recommendedName>
</protein>
<dbReference type="Pfam" id="PF13489">
    <property type="entry name" value="Methyltransf_23"/>
    <property type="match status" value="1"/>
</dbReference>
<dbReference type="Proteomes" id="UP000319619">
    <property type="component" value="Unassembled WGS sequence"/>
</dbReference>
<dbReference type="SUPFAM" id="SSF53335">
    <property type="entry name" value="S-adenosyl-L-methionine-dependent methyltransferases"/>
    <property type="match status" value="1"/>
</dbReference>
<evidence type="ECO:0000313" key="1">
    <source>
        <dbReference type="EMBL" id="TKJ40323.1"/>
    </source>
</evidence>
<dbReference type="InterPro" id="IPR029063">
    <property type="entry name" value="SAM-dependent_MTases_sf"/>
</dbReference>
<evidence type="ECO:0000313" key="2">
    <source>
        <dbReference type="Proteomes" id="UP000319619"/>
    </source>
</evidence>
<evidence type="ECO:0008006" key="3">
    <source>
        <dbReference type="Google" id="ProtNLM"/>
    </source>
</evidence>
<organism evidence="1 2">
    <name type="scientific">candidate division LCP-89 bacterium B3_LCP</name>
    <dbReference type="NCBI Taxonomy" id="2012998"/>
    <lineage>
        <taxon>Bacteria</taxon>
        <taxon>Pseudomonadati</taxon>
        <taxon>Bacteria division LCP-89</taxon>
    </lineage>
</organism>
<sequence>MGKNPFRGSADETLTPAILKGRIAFYSNWIKELPEDIQILDIAEPNPISQSLQEKYRLNIVNTEGDLNFADWTPIEQFQCVFCFEVIEHLQNPLFFLKELRKRMVPEGQLFLTCPKATFRLLQMPDHFNEMDEYRLRTVFDIARDFEIVEFGETGSNYPWFIFWRGYRPLLRALFQKSFYLKAIAK</sequence>
<dbReference type="Gene3D" id="3.40.50.150">
    <property type="entry name" value="Vaccinia Virus protein VP39"/>
    <property type="match status" value="1"/>
</dbReference>
<reference evidence="1 2" key="1">
    <citation type="submission" date="2017-06" db="EMBL/GenBank/DDBJ databases">
        <title>Novel microbial phyla capable of carbon fixation and sulfur reduction in deep-sea sediments.</title>
        <authorList>
            <person name="Huang J."/>
            <person name="Baker B."/>
            <person name="Wang Y."/>
        </authorList>
    </citation>
    <scope>NUCLEOTIDE SEQUENCE [LARGE SCALE GENOMIC DNA]</scope>
    <source>
        <strain evidence="1">B3_LCP</strain>
    </source>
</reference>
<gene>
    <name evidence="1" type="ORF">CEE37_08330</name>
</gene>
<dbReference type="AlphaFoldDB" id="A0A532UZD5"/>
<name>A0A532UZD5_UNCL8</name>
<dbReference type="EMBL" id="NJBN01000005">
    <property type="protein sequence ID" value="TKJ40323.1"/>
    <property type="molecule type" value="Genomic_DNA"/>
</dbReference>
<proteinExistence type="predicted"/>
<accession>A0A532UZD5</accession>
<comment type="caution">
    <text evidence="1">The sequence shown here is derived from an EMBL/GenBank/DDBJ whole genome shotgun (WGS) entry which is preliminary data.</text>
</comment>